<feature type="chain" id="PRO_5007602375" description="Lysozyme inhibitor LprI-like N-terminal domain-containing protein" evidence="1">
    <location>
        <begin position="26"/>
        <end position="138"/>
    </location>
</feature>
<name>A0A154WDE5_9PROT</name>
<dbReference type="PANTHER" id="PTHR39176:SF1">
    <property type="entry name" value="PERIPLASMIC PROTEIN"/>
    <property type="match status" value="1"/>
</dbReference>
<sequence>MRSAILLASLLLGIAAVPASTPATAADCGDATTQAEMNACAGAAFEAADKELNVLYFQMRQRLAGETEALARLRDAQRAWVTFRDTECAFASGGVEGGSVQPMIRLMCLEQATARRVEDFRGYLSCVEGDLSCPLPPQ</sequence>
<keyword evidence="1" id="KW-0732">Signal</keyword>
<dbReference type="Gene3D" id="1.20.1270.180">
    <property type="match status" value="1"/>
</dbReference>
<gene>
    <name evidence="3" type="ORF">AUP43_18035</name>
</gene>
<dbReference type="Pfam" id="PF07007">
    <property type="entry name" value="LprI"/>
    <property type="match status" value="1"/>
</dbReference>
<dbReference type="STRING" id="580166.AUP43_18035"/>
<comment type="caution">
    <text evidence="3">The sequence shown here is derived from an EMBL/GenBank/DDBJ whole genome shotgun (WGS) entry which is preliminary data.</text>
</comment>
<reference evidence="3 4" key="1">
    <citation type="submission" date="2015-12" db="EMBL/GenBank/DDBJ databases">
        <title>Genome sequence of Oceanibaculum pacificum MCCC 1A02656.</title>
        <authorList>
            <person name="Lu L."/>
            <person name="Lai Q."/>
            <person name="Shao Z."/>
            <person name="Qian P."/>
        </authorList>
    </citation>
    <scope>NUCLEOTIDE SEQUENCE [LARGE SCALE GENOMIC DNA]</scope>
    <source>
        <strain evidence="3 4">MCCC 1A02656</strain>
    </source>
</reference>
<dbReference type="InterPro" id="IPR009739">
    <property type="entry name" value="LprI-like_N"/>
</dbReference>
<evidence type="ECO:0000313" key="4">
    <source>
        <dbReference type="Proteomes" id="UP000076400"/>
    </source>
</evidence>
<dbReference type="PANTHER" id="PTHR39176">
    <property type="entry name" value="PERIPLASMIC PROTEIN-RELATED"/>
    <property type="match status" value="1"/>
</dbReference>
<evidence type="ECO:0000256" key="1">
    <source>
        <dbReference type="SAM" id="SignalP"/>
    </source>
</evidence>
<dbReference type="AlphaFoldDB" id="A0A154WDE5"/>
<organism evidence="3 4">
    <name type="scientific">Oceanibaculum pacificum</name>
    <dbReference type="NCBI Taxonomy" id="580166"/>
    <lineage>
        <taxon>Bacteria</taxon>
        <taxon>Pseudomonadati</taxon>
        <taxon>Pseudomonadota</taxon>
        <taxon>Alphaproteobacteria</taxon>
        <taxon>Rhodospirillales</taxon>
        <taxon>Oceanibaculaceae</taxon>
        <taxon>Oceanibaculum</taxon>
    </lineage>
</organism>
<feature type="signal peptide" evidence="1">
    <location>
        <begin position="1"/>
        <end position="25"/>
    </location>
</feature>
<proteinExistence type="predicted"/>
<evidence type="ECO:0000313" key="3">
    <source>
        <dbReference type="EMBL" id="KZD11554.1"/>
    </source>
</evidence>
<dbReference type="OrthoDB" id="7340239at2"/>
<feature type="domain" description="Lysozyme inhibitor LprI-like N-terminal" evidence="2">
    <location>
        <begin position="29"/>
        <end position="119"/>
    </location>
</feature>
<accession>A0A154WDE5</accession>
<keyword evidence="4" id="KW-1185">Reference proteome</keyword>
<dbReference type="EMBL" id="LPXN01000075">
    <property type="protein sequence ID" value="KZD11554.1"/>
    <property type="molecule type" value="Genomic_DNA"/>
</dbReference>
<dbReference type="Proteomes" id="UP000076400">
    <property type="component" value="Unassembled WGS sequence"/>
</dbReference>
<protein>
    <recommendedName>
        <fullName evidence="2">Lysozyme inhibitor LprI-like N-terminal domain-containing protein</fullName>
    </recommendedName>
</protein>
<evidence type="ECO:0000259" key="2">
    <source>
        <dbReference type="Pfam" id="PF07007"/>
    </source>
</evidence>
<dbReference type="RefSeq" id="WP_067553565.1">
    <property type="nucleotide sequence ID" value="NZ_LPXN01000075.1"/>
</dbReference>